<keyword evidence="6" id="KW-1185">Reference proteome</keyword>
<dbReference type="GO" id="GO:0007064">
    <property type="term" value="P:mitotic sister chromatid cohesion"/>
    <property type="evidence" value="ECO:0007669"/>
    <property type="project" value="TreeGrafter"/>
</dbReference>
<evidence type="ECO:0000259" key="4">
    <source>
        <dbReference type="PROSITE" id="PS51186"/>
    </source>
</evidence>
<evidence type="ECO:0000256" key="3">
    <source>
        <dbReference type="SAM" id="Phobius"/>
    </source>
</evidence>
<protein>
    <submittedName>
        <fullName evidence="5">N-acetyltransferase, GNAT family</fullName>
        <ecNumber evidence="5">2.3.1.-</ecNumber>
    </submittedName>
</protein>
<dbReference type="InterPro" id="IPR000182">
    <property type="entry name" value="GNAT_dom"/>
</dbReference>
<keyword evidence="2 5" id="KW-0012">Acyltransferase</keyword>
<dbReference type="GO" id="GO:0031415">
    <property type="term" value="C:NatA complex"/>
    <property type="evidence" value="ECO:0007669"/>
    <property type="project" value="TreeGrafter"/>
</dbReference>
<reference evidence="5" key="1">
    <citation type="submission" date="2023-06" db="EMBL/GenBank/DDBJ databases">
        <title>Survivors Of The Sea: Transcriptome response of Skeletonema marinoi to long-term dormancy.</title>
        <authorList>
            <person name="Pinder M.I.M."/>
            <person name="Kourtchenko O."/>
            <person name="Robertson E.K."/>
            <person name="Larsson T."/>
            <person name="Maumus F."/>
            <person name="Osuna-Cruz C.M."/>
            <person name="Vancaester E."/>
            <person name="Stenow R."/>
            <person name="Vandepoele K."/>
            <person name="Ploug H."/>
            <person name="Bruchert V."/>
            <person name="Godhe A."/>
            <person name="Topel M."/>
        </authorList>
    </citation>
    <scope>NUCLEOTIDE SEQUENCE</scope>
    <source>
        <strain evidence="5">R05AC</strain>
    </source>
</reference>
<evidence type="ECO:0000313" key="6">
    <source>
        <dbReference type="Proteomes" id="UP001224775"/>
    </source>
</evidence>
<evidence type="ECO:0000256" key="2">
    <source>
        <dbReference type="ARBA" id="ARBA00023315"/>
    </source>
</evidence>
<dbReference type="AlphaFoldDB" id="A0AAD9DGN8"/>
<name>A0AAD9DGN8_9STRA</name>
<dbReference type="Proteomes" id="UP001224775">
    <property type="component" value="Unassembled WGS sequence"/>
</dbReference>
<dbReference type="Pfam" id="PF00583">
    <property type="entry name" value="Acetyltransf_1"/>
    <property type="match status" value="1"/>
</dbReference>
<dbReference type="InterPro" id="IPR016181">
    <property type="entry name" value="Acyl_CoA_acyltransferase"/>
</dbReference>
<evidence type="ECO:0000256" key="1">
    <source>
        <dbReference type="ARBA" id="ARBA00022679"/>
    </source>
</evidence>
<feature type="transmembrane region" description="Helical" evidence="3">
    <location>
        <begin position="24"/>
        <end position="43"/>
    </location>
</feature>
<keyword evidence="1 5" id="KW-0808">Transferase</keyword>
<dbReference type="Gene3D" id="3.40.630.30">
    <property type="match status" value="1"/>
</dbReference>
<keyword evidence="3" id="KW-0472">Membrane</keyword>
<evidence type="ECO:0000313" key="5">
    <source>
        <dbReference type="EMBL" id="KAK1746532.1"/>
    </source>
</evidence>
<keyword evidence="3" id="KW-0812">Transmembrane</keyword>
<dbReference type="InterPro" id="IPR051556">
    <property type="entry name" value="N-term/lysine_N-AcTrnsfr"/>
</dbReference>
<accession>A0AAD9DGN8</accession>
<organism evidence="5 6">
    <name type="scientific">Skeletonema marinoi</name>
    <dbReference type="NCBI Taxonomy" id="267567"/>
    <lineage>
        <taxon>Eukaryota</taxon>
        <taxon>Sar</taxon>
        <taxon>Stramenopiles</taxon>
        <taxon>Ochrophyta</taxon>
        <taxon>Bacillariophyta</taxon>
        <taxon>Coscinodiscophyceae</taxon>
        <taxon>Thalassiosirophycidae</taxon>
        <taxon>Thalassiosirales</taxon>
        <taxon>Skeletonemataceae</taxon>
        <taxon>Skeletonema</taxon>
        <taxon>Skeletonema marinoi-dohrnii complex</taxon>
    </lineage>
</organism>
<dbReference type="GO" id="GO:0008080">
    <property type="term" value="F:N-acetyltransferase activity"/>
    <property type="evidence" value="ECO:0007669"/>
    <property type="project" value="TreeGrafter"/>
</dbReference>
<dbReference type="PANTHER" id="PTHR42919">
    <property type="entry name" value="N-ALPHA-ACETYLTRANSFERASE"/>
    <property type="match status" value="1"/>
</dbReference>
<dbReference type="PROSITE" id="PS51186">
    <property type="entry name" value="GNAT"/>
    <property type="match status" value="1"/>
</dbReference>
<dbReference type="PANTHER" id="PTHR42919:SF8">
    <property type="entry name" value="N-ALPHA-ACETYLTRANSFERASE 50"/>
    <property type="match status" value="1"/>
</dbReference>
<dbReference type="EC" id="2.3.1.-" evidence="5"/>
<dbReference type="SUPFAM" id="SSF55729">
    <property type="entry name" value="Acyl-CoA N-acyltransferases (Nat)"/>
    <property type="match status" value="1"/>
</dbReference>
<feature type="domain" description="N-acetyltransferase" evidence="4">
    <location>
        <begin position="256"/>
        <end position="347"/>
    </location>
</feature>
<dbReference type="CDD" id="cd04301">
    <property type="entry name" value="NAT_SF"/>
    <property type="match status" value="1"/>
</dbReference>
<proteinExistence type="predicted"/>
<sequence length="380" mass="43190">MVGQVTNHFYYHWMTVLPQRRRSLYLLLLVTIACNTLCISGFTTKHALVRNIPTSLQSIQDTLLDSLQTKLDSESSDVDQSSSTNGSKQRIPFIIQRLGRGTKKEIEEITQLCVDVFFNAQEDVPNNNDKKTTAPWKAVQLAYLRNYQRGDILSRNAFKKDQLVDLIVARRVYSVDESSNMNAIANKIDSVDQILNADQLPAGGDESTLVFGEIIGYCEMVEKKFGLGGNFEGDEPNDDDNDDEKEVEMEEKLRPYLGNLSVVKYARRSGVGSKLMDEGEQVVREWDAGHTEIVLQVEEDNPSAVQFYKRRGWEFVFADPTCRRYDTSGFFLKESRVTKFAMIKRLDQQKADQNGLNEANDDAGESLMDKLRNSFFVSKQ</sequence>
<gene>
    <name evidence="5" type="ORF">QTG54_003139</name>
</gene>
<dbReference type="EMBL" id="JATAAI010000004">
    <property type="protein sequence ID" value="KAK1746532.1"/>
    <property type="molecule type" value="Genomic_DNA"/>
</dbReference>
<comment type="caution">
    <text evidence="5">The sequence shown here is derived from an EMBL/GenBank/DDBJ whole genome shotgun (WGS) entry which is preliminary data.</text>
</comment>
<keyword evidence="3" id="KW-1133">Transmembrane helix</keyword>